<protein>
    <recommendedName>
        <fullName evidence="1">Beta-lactamase-related domain-containing protein</fullName>
    </recommendedName>
</protein>
<dbReference type="GeneID" id="91092596"/>
<dbReference type="Gene3D" id="3.40.710.10">
    <property type="entry name" value="DD-peptidase/beta-lactamase superfamily"/>
    <property type="match status" value="1"/>
</dbReference>
<dbReference type="InterPro" id="IPR001466">
    <property type="entry name" value="Beta-lactam-related"/>
</dbReference>
<dbReference type="Proteomes" id="UP001355207">
    <property type="component" value="Chromosome 2"/>
</dbReference>
<gene>
    <name evidence="2" type="ORF">L201_001924</name>
</gene>
<proteinExistence type="predicted"/>
<accession>A0AAX4JQP0</accession>
<dbReference type="AlphaFoldDB" id="A0AAX4JQP0"/>
<organism evidence="2 3">
    <name type="scientific">Kwoniella dendrophila CBS 6074</name>
    <dbReference type="NCBI Taxonomy" id="1295534"/>
    <lineage>
        <taxon>Eukaryota</taxon>
        <taxon>Fungi</taxon>
        <taxon>Dikarya</taxon>
        <taxon>Basidiomycota</taxon>
        <taxon>Agaricomycotina</taxon>
        <taxon>Tremellomycetes</taxon>
        <taxon>Tremellales</taxon>
        <taxon>Cryptococcaceae</taxon>
        <taxon>Kwoniella</taxon>
    </lineage>
</organism>
<dbReference type="SUPFAM" id="SSF56601">
    <property type="entry name" value="beta-lactamase/transpeptidase-like"/>
    <property type="match status" value="1"/>
</dbReference>
<dbReference type="RefSeq" id="XP_066073802.1">
    <property type="nucleotide sequence ID" value="XM_066217705.1"/>
</dbReference>
<dbReference type="InterPro" id="IPR050789">
    <property type="entry name" value="Diverse_Enzym_Activities"/>
</dbReference>
<dbReference type="Pfam" id="PF00144">
    <property type="entry name" value="Beta-lactamase"/>
    <property type="match status" value="1"/>
</dbReference>
<dbReference type="EMBL" id="CP144099">
    <property type="protein sequence ID" value="WWC87039.1"/>
    <property type="molecule type" value="Genomic_DNA"/>
</dbReference>
<keyword evidence="3" id="KW-1185">Reference proteome</keyword>
<evidence type="ECO:0000259" key="1">
    <source>
        <dbReference type="Pfam" id="PF00144"/>
    </source>
</evidence>
<name>A0AAX4JQP0_9TREE</name>
<sequence>MLILNEPGTKFEYGINMDWTGILIERICGKKLQNYFIENIFSPLGINDTCFDFKGRPDLLGKLVPMHIWDPKAGRYHIGKYPHLLVDNPNHRGGGGLHSTAKSFLAMISVLLNGGEAPNGARILETETVNLMFLDHCKGIQDKGVLGTNAFARSTDHDKAYVDFELLPGVQKGWGLSFLLNTEDIPNGRKAYSAEWGGIANLFWMADPASEVGMVIFNDILPFGVPEFLELQEQVQQIIYSKASLIKLCTPS</sequence>
<evidence type="ECO:0000313" key="2">
    <source>
        <dbReference type="EMBL" id="WWC87039.1"/>
    </source>
</evidence>
<reference evidence="2 3" key="1">
    <citation type="submission" date="2024-01" db="EMBL/GenBank/DDBJ databases">
        <title>Comparative genomics of Cryptococcus and Kwoniella reveals pathogenesis evolution and contrasting modes of karyotype evolution via chromosome fusion or intercentromeric recombination.</title>
        <authorList>
            <person name="Coelho M.A."/>
            <person name="David-Palma M."/>
            <person name="Shea T."/>
            <person name="Bowers K."/>
            <person name="McGinley-Smith S."/>
            <person name="Mohammad A.W."/>
            <person name="Gnirke A."/>
            <person name="Yurkov A.M."/>
            <person name="Nowrousian M."/>
            <person name="Sun S."/>
            <person name="Cuomo C.A."/>
            <person name="Heitman J."/>
        </authorList>
    </citation>
    <scope>NUCLEOTIDE SEQUENCE [LARGE SCALE GENOMIC DNA]</scope>
    <source>
        <strain evidence="2 3">CBS 6074</strain>
    </source>
</reference>
<dbReference type="PANTHER" id="PTHR43283:SF3">
    <property type="entry name" value="BETA-LACTAMASE FAMILY PROTEIN (AFU_ORTHOLOGUE AFUA_5G07500)"/>
    <property type="match status" value="1"/>
</dbReference>
<feature type="domain" description="Beta-lactamase-related" evidence="1">
    <location>
        <begin position="5"/>
        <end position="217"/>
    </location>
</feature>
<evidence type="ECO:0000313" key="3">
    <source>
        <dbReference type="Proteomes" id="UP001355207"/>
    </source>
</evidence>
<dbReference type="InterPro" id="IPR012338">
    <property type="entry name" value="Beta-lactam/transpept-like"/>
</dbReference>
<dbReference type="PANTHER" id="PTHR43283">
    <property type="entry name" value="BETA-LACTAMASE-RELATED"/>
    <property type="match status" value="1"/>
</dbReference>